<reference evidence="2 3" key="1">
    <citation type="submission" date="2017-02" db="EMBL/GenBank/DDBJ databases">
        <authorList>
            <person name="Peterson S.W."/>
        </authorList>
    </citation>
    <scope>NUCLEOTIDE SEQUENCE [LARGE SCALE GENOMIC DNA]</scope>
    <source>
        <strain evidence="2 3">DSM 22899</strain>
    </source>
</reference>
<proteinExistence type="predicted"/>
<evidence type="ECO:0008006" key="4">
    <source>
        <dbReference type="Google" id="ProtNLM"/>
    </source>
</evidence>
<dbReference type="AlphaFoldDB" id="A0A1T5FSW9"/>
<dbReference type="PROSITE" id="PS51257">
    <property type="entry name" value="PROKAR_LIPOPROTEIN"/>
    <property type="match status" value="1"/>
</dbReference>
<feature type="signal peptide" evidence="1">
    <location>
        <begin position="1"/>
        <end position="22"/>
    </location>
</feature>
<sequence length="205" mass="22375">MKNTIKKMAGLFFIAMAMTSCAKNENKAEDGLGECSYEITIDGKTTTANRFGQDWMTFTSESYEGDAGFSLSIVQTKANGQQDPVFDFSSGGARFNRETPVGTTYTANLFHAFQLGAPEFDGFEYDKGRLGNEGEIILTVIENSTERIRFNVAGTVMKWKGGVENPQEVALASVDAELVFGRANYNEMTSGGVILASANCDCRER</sequence>
<evidence type="ECO:0000256" key="1">
    <source>
        <dbReference type="SAM" id="SignalP"/>
    </source>
</evidence>
<dbReference type="OrthoDB" id="798035at2"/>
<dbReference type="STRING" id="623280.SAMN05660226_04172"/>
<evidence type="ECO:0000313" key="3">
    <source>
        <dbReference type="Proteomes" id="UP000190541"/>
    </source>
</evidence>
<feature type="chain" id="PRO_5012007247" description="Lipoprotein" evidence="1">
    <location>
        <begin position="23"/>
        <end position="205"/>
    </location>
</feature>
<keyword evidence="3" id="KW-1185">Reference proteome</keyword>
<protein>
    <recommendedName>
        <fullName evidence="4">Lipoprotein</fullName>
    </recommendedName>
</protein>
<keyword evidence="1" id="KW-0732">Signal</keyword>
<dbReference type="RefSeq" id="WP_079718776.1">
    <property type="nucleotide sequence ID" value="NZ_FUYS01000022.1"/>
</dbReference>
<accession>A0A1T5FSW9</accession>
<gene>
    <name evidence="2" type="ORF">SAMN05660226_04172</name>
</gene>
<evidence type="ECO:0000313" key="2">
    <source>
        <dbReference type="EMBL" id="SKB99263.1"/>
    </source>
</evidence>
<dbReference type="Proteomes" id="UP000190541">
    <property type="component" value="Unassembled WGS sequence"/>
</dbReference>
<name>A0A1T5FSW9_9SPHI</name>
<dbReference type="EMBL" id="FUYS01000022">
    <property type="protein sequence ID" value="SKB99263.1"/>
    <property type="molecule type" value="Genomic_DNA"/>
</dbReference>
<organism evidence="2 3">
    <name type="scientific">Parapedobacter luteus</name>
    <dbReference type="NCBI Taxonomy" id="623280"/>
    <lineage>
        <taxon>Bacteria</taxon>
        <taxon>Pseudomonadati</taxon>
        <taxon>Bacteroidota</taxon>
        <taxon>Sphingobacteriia</taxon>
        <taxon>Sphingobacteriales</taxon>
        <taxon>Sphingobacteriaceae</taxon>
        <taxon>Parapedobacter</taxon>
    </lineage>
</organism>